<proteinExistence type="inferred from homology"/>
<evidence type="ECO:0000313" key="7">
    <source>
        <dbReference type="Proteomes" id="UP000038040"/>
    </source>
</evidence>
<keyword evidence="8" id="KW-1185">Reference proteome</keyword>
<dbReference type="CDD" id="cd07990">
    <property type="entry name" value="LPLAT_LCLAT1-like"/>
    <property type="match status" value="1"/>
</dbReference>
<dbReference type="GO" id="GO:0036149">
    <property type="term" value="P:phosphatidylinositol acyl-chain remodeling"/>
    <property type="evidence" value="ECO:0007669"/>
    <property type="project" value="TreeGrafter"/>
</dbReference>
<feature type="transmembrane region" description="Helical" evidence="4">
    <location>
        <begin position="58"/>
        <end position="80"/>
    </location>
</feature>
<dbReference type="Proteomes" id="UP000274756">
    <property type="component" value="Unassembled WGS sequence"/>
</dbReference>
<dbReference type="STRING" id="318479.A0A0N4UJ68"/>
<organism evidence="7 9">
    <name type="scientific">Dracunculus medinensis</name>
    <name type="common">Guinea worm</name>
    <dbReference type="NCBI Taxonomy" id="318479"/>
    <lineage>
        <taxon>Eukaryota</taxon>
        <taxon>Metazoa</taxon>
        <taxon>Ecdysozoa</taxon>
        <taxon>Nematoda</taxon>
        <taxon>Chromadorea</taxon>
        <taxon>Rhabditida</taxon>
        <taxon>Spirurina</taxon>
        <taxon>Dracunculoidea</taxon>
        <taxon>Dracunculidae</taxon>
        <taxon>Dracunculus</taxon>
    </lineage>
</organism>
<dbReference type="SUPFAM" id="SSF69593">
    <property type="entry name" value="Glycerol-3-phosphate (1)-acyltransferase"/>
    <property type="match status" value="1"/>
</dbReference>
<dbReference type="SMART" id="SM00563">
    <property type="entry name" value="PlsC"/>
    <property type="match status" value="1"/>
</dbReference>
<feature type="domain" description="Phospholipid/glycerol acyltransferase" evidence="5">
    <location>
        <begin position="91"/>
        <end position="219"/>
    </location>
</feature>
<keyword evidence="4" id="KW-0812">Transmembrane</keyword>
<keyword evidence="2" id="KW-0808">Transferase</keyword>
<dbReference type="PANTHER" id="PTHR10983:SF16">
    <property type="entry name" value="LYSOCARDIOLIPIN ACYLTRANSFERASE 1"/>
    <property type="match status" value="1"/>
</dbReference>
<dbReference type="InterPro" id="IPR002123">
    <property type="entry name" value="Plipid/glycerol_acylTrfase"/>
</dbReference>
<dbReference type="Proteomes" id="UP000038040">
    <property type="component" value="Unplaced"/>
</dbReference>
<keyword evidence="4" id="KW-1133">Transmembrane helix</keyword>
<comment type="similarity">
    <text evidence="1">Belongs to the 1-acyl-sn-glycerol-3-phosphate acyltransferase family.</text>
</comment>
<protein>
    <submittedName>
        <fullName evidence="9">PlsC domain-containing protein</fullName>
    </submittedName>
</protein>
<feature type="transmembrane region" description="Helical" evidence="4">
    <location>
        <begin position="20"/>
        <end position="46"/>
    </location>
</feature>
<gene>
    <name evidence="6" type="ORF">DME_LOCUS10119</name>
</gene>
<name>A0A0N4UJ68_DRAME</name>
<reference evidence="6 8" key="2">
    <citation type="submission" date="2018-11" db="EMBL/GenBank/DDBJ databases">
        <authorList>
            <consortium name="Pathogen Informatics"/>
        </authorList>
    </citation>
    <scope>NUCLEOTIDE SEQUENCE [LARGE SCALE GENOMIC DNA]</scope>
</reference>
<dbReference type="Pfam" id="PF16076">
    <property type="entry name" value="Acyltransf_C"/>
    <property type="match status" value="1"/>
</dbReference>
<evidence type="ECO:0000313" key="9">
    <source>
        <dbReference type="WBParaSite" id="DME_0000768501-mRNA-1"/>
    </source>
</evidence>
<dbReference type="GO" id="GO:0005783">
    <property type="term" value="C:endoplasmic reticulum"/>
    <property type="evidence" value="ECO:0007669"/>
    <property type="project" value="TreeGrafter"/>
</dbReference>
<feature type="transmembrane region" description="Helical" evidence="4">
    <location>
        <begin position="350"/>
        <end position="373"/>
    </location>
</feature>
<sequence length="387" mass="44689">MGEPNLLTETSLFDKIKGIVTTLLFLFSSVFGSFYILAPLLPLMFINHVAWRKIIDRLIGFWIFMPAGIIEFIFGVRITATGTKIDHSEPSLIIMNHRTCLDWLFFWNVLIRMDPWLLTSQKISLKSIVKYLPGAGWSMECGAYLFLDRSFDQDQRRIDALIDYYVSCGYNYQLLLFPEGTDKCKRATERSRIFAEKKGLVHYAYVLHPKLTGFAFSVNKMRKVGYIKNIYDVTVAYADSIVQSELALLLKGACPKNVHFDIRKHDVASLPASDVELSQWLIDLWAKKEIRLSNFYSEECLSKRRLDTVDGAEIFLLKDSVRCFIIFVMFCWIILIILWSYIFFTYPSQFLLGFFTFLVFFGAQICFGGMEWIAARIVGNKCKGFLA</sequence>
<dbReference type="GO" id="GO:0016746">
    <property type="term" value="F:acyltransferase activity"/>
    <property type="evidence" value="ECO:0007669"/>
    <property type="project" value="UniProtKB-KW"/>
</dbReference>
<dbReference type="InterPro" id="IPR032098">
    <property type="entry name" value="Acyltransf_C"/>
</dbReference>
<keyword evidence="4" id="KW-0472">Membrane</keyword>
<evidence type="ECO:0000259" key="5">
    <source>
        <dbReference type="SMART" id="SM00563"/>
    </source>
</evidence>
<reference evidence="9" key="1">
    <citation type="submission" date="2017-02" db="UniProtKB">
        <authorList>
            <consortium name="WormBaseParasite"/>
        </authorList>
    </citation>
    <scope>IDENTIFICATION</scope>
</reference>
<evidence type="ECO:0000313" key="6">
    <source>
        <dbReference type="EMBL" id="VDN60146.1"/>
    </source>
</evidence>
<feature type="transmembrane region" description="Helical" evidence="4">
    <location>
        <begin position="323"/>
        <end position="344"/>
    </location>
</feature>
<dbReference type="Pfam" id="PF01553">
    <property type="entry name" value="Acyltransferase"/>
    <property type="match status" value="1"/>
</dbReference>
<evidence type="ECO:0000256" key="3">
    <source>
        <dbReference type="ARBA" id="ARBA00023315"/>
    </source>
</evidence>
<evidence type="ECO:0000256" key="2">
    <source>
        <dbReference type="ARBA" id="ARBA00022679"/>
    </source>
</evidence>
<evidence type="ECO:0000313" key="8">
    <source>
        <dbReference type="Proteomes" id="UP000274756"/>
    </source>
</evidence>
<keyword evidence="3" id="KW-0012">Acyltransferase</keyword>
<dbReference type="OrthoDB" id="186786at2759"/>
<dbReference type="WBParaSite" id="DME_0000768501-mRNA-1">
    <property type="protein sequence ID" value="DME_0000768501-mRNA-1"/>
    <property type="gene ID" value="DME_0000768501"/>
</dbReference>
<dbReference type="EMBL" id="UYYG01001202">
    <property type="protein sequence ID" value="VDN60146.1"/>
    <property type="molecule type" value="Genomic_DNA"/>
</dbReference>
<accession>A0A0N4UJ68</accession>
<dbReference type="PANTHER" id="PTHR10983">
    <property type="entry name" value="1-ACYLGLYCEROL-3-PHOSPHATE ACYLTRANSFERASE-RELATED"/>
    <property type="match status" value="1"/>
</dbReference>
<evidence type="ECO:0000256" key="4">
    <source>
        <dbReference type="SAM" id="Phobius"/>
    </source>
</evidence>
<evidence type="ECO:0000256" key="1">
    <source>
        <dbReference type="ARBA" id="ARBA00008655"/>
    </source>
</evidence>
<dbReference type="AlphaFoldDB" id="A0A0N4UJ68"/>